<feature type="compositionally biased region" description="Pro residues" evidence="1">
    <location>
        <begin position="250"/>
        <end position="264"/>
    </location>
</feature>
<evidence type="ECO:0000313" key="2">
    <source>
        <dbReference type="EMBL" id="GAA4095395.1"/>
    </source>
</evidence>
<protein>
    <submittedName>
        <fullName evidence="2">Uncharacterized protein</fullName>
    </submittedName>
</protein>
<reference evidence="3" key="1">
    <citation type="journal article" date="2019" name="Int. J. Syst. Evol. Microbiol.">
        <title>The Global Catalogue of Microorganisms (GCM) 10K type strain sequencing project: providing services to taxonomists for standard genome sequencing and annotation.</title>
        <authorList>
            <consortium name="The Broad Institute Genomics Platform"/>
            <consortium name="The Broad Institute Genome Sequencing Center for Infectious Disease"/>
            <person name="Wu L."/>
            <person name="Ma J."/>
        </authorList>
    </citation>
    <scope>NUCLEOTIDE SEQUENCE [LARGE SCALE GENOMIC DNA]</scope>
    <source>
        <strain evidence="3">JCM 16702</strain>
    </source>
</reference>
<comment type="caution">
    <text evidence="2">The sequence shown here is derived from an EMBL/GenBank/DDBJ whole genome shotgun (WGS) entry which is preliminary data.</text>
</comment>
<gene>
    <name evidence="2" type="ORF">GCM10022214_68070</name>
</gene>
<dbReference type="Gene3D" id="2.60.40.10">
    <property type="entry name" value="Immunoglobulins"/>
    <property type="match status" value="1"/>
</dbReference>
<organism evidence="2 3">
    <name type="scientific">Actinomadura miaoliensis</name>
    <dbReference type="NCBI Taxonomy" id="430685"/>
    <lineage>
        <taxon>Bacteria</taxon>
        <taxon>Bacillati</taxon>
        <taxon>Actinomycetota</taxon>
        <taxon>Actinomycetes</taxon>
        <taxon>Streptosporangiales</taxon>
        <taxon>Thermomonosporaceae</taxon>
        <taxon>Actinomadura</taxon>
    </lineage>
</organism>
<feature type="compositionally biased region" description="Polar residues" evidence="1">
    <location>
        <begin position="224"/>
        <end position="249"/>
    </location>
</feature>
<dbReference type="EMBL" id="BAAAZG010000052">
    <property type="protein sequence ID" value="GAA4095395.1"/>
    <property type="molecule type" value="Genomic_DNA"/>
</dbReference>
<dbReference type="InterPro" id="IPR013783">
    <property type="entry name" value="Ig-like_fold"/>
</dbReference>
<name>A0ABP7WSN0_9ACTN</name>
<feature type="region of interest" description="Disordered" evidence="1">
    <location>
        <begin position="214"/>
        <end position="266"/>
    </location>
</feature>
<sequence length="298" mass="31874">MAFQVYPKASAGPLTVAAGVQSPLVTFQELAGGPPDDRVMFLRLVKLAGTCAPPGGKDPGITLSAADGPPTQILKFPDFSTIRDAGGSRIADATWDDRGDGVSRVQIFLTRQGSTWHLAITNNDTALRQFTWTVADNEPETAQPWLHLPRTLSFETEINKTATRSIDVPNLGTGKLTMAPGGLPTGSRFQVDIPADIAPNHCGKLRVTFTAPSSAGTTEDRYTAKSNDAQATESDYHNNQIRLTARTTSAPPPPPPPPPPPDPLPCDFRDGCLNYVGKQGNPSNQCRKCGHNLARHMA</sequence>
<dbReference type="Proteomes" id="UP001500683">
    <property type="component" value="Unassembled WGS sequence"/>
</dbReference>
<proteinExistence type="predicted"/>
<evidence type="ECO:0000256" key="1">
    <source>
        <dbReference type="SAM" id="MobiDB-lite"/>
    </source>
</evidence>
<accession>A0ABP7WSN0</accession>
<evidence type="ECO:0000313" key="3">
    <source>
        <dbReference type="Proteomes" id="UP001500683"/>
    </source>
</evidence>
<dbReference type="RefSeq" id="WP_344955817.1">
    <property type="nucleotide sequence ID" value="NZ_BAAAZG010000052.1"/>
</dbReference>
<keyword evidence="3" id="KW-1185">Reference proteome</keyword>